<feature type="chain" id="PRO_5039039902" description="DUF4333 domain-containing protein" evidence="1">
    <location>
        <begin position="27"/>
        <end position="94"/>
    </location>
</feature>
<dbReference type="AlphaFoldDB" id="A0A512I956"/>
<keyword evidence="1" id="KW-0732">Signal</keyword>
<proteinExistence type="predicted"/>
<dbReference type="Proteomes" id="UP000321103">
    <property type="component" value="Unassembled WGS sequence"/>
</dbReference>
<protein>
    <recommendedName>
        <fullName evidence="4">DUF4333 domain-containing protein</fullName>
    </recommendedName>
</protein>
<comment type="caution">
    <text evidence="2">The sequence shown here is derived from an EMBL/GenBank/DDBJ whole genome shotgun (WGS) entry which is preliminary data.</text>
</comment>
<gene>
    <name evidence="2" type="ORF">KTU01_03360</name>
</gene>
<keyword evidence="3" id="KW-1185">Reference proteome</keyword>
<sequence>MQAWRRTAIGAVACAALWSGAGFAPAAAADGKVDLVVGGKQVLNEATIDRASERAAQLCGGKASAYVKKARKADREGSIVVVCRLPGGKQVYFR</sequence>
<organism evidence="2 3">
    <name type="scientific">Kocuria turfanensis</name>
    <dbReference type="NCBI Taxonomy" id="388357"/>
    <lineage>
        <taxon>Bacteria</taxon>
        <taxon>Bacillati</taxon>
        <taxon>Actinomycetota</taxon>
        <taxon>Actinomycetes</taxon>
        <taxon>Micrococcales</taxon>
        <taxon>Micrococcaceae</taxon>
        <taxon>Kocuria</taxon>
    </lineage>
</organism>
<evidence type="ECO:0000256" key="1">
    <source>
        <dbReference type="SAM" id="SignalP"/>
    </source>
</evidence>
<evidence type="ECO:0008006" key="4">
    <source>
        <dbReference type="Google" id="ProtNLM"/>
    </source>
</evidence>
<dbReference type="EMBL" id="BJZS01000009">
    <property type="protein sequence ID" value="GEO94213.1"/>
    <property type="molecule type" value="Genomic_DNA"/>
</dbReference>
<accession>A0A512I956</accession>
<reference evidence="2 3" key="1">
    <citation type="submission" date="2019-07" db="EMBL/GenBank/DDBJ databases">
        <title>Whole genome shotgun sequence of Kocuria turfanensis NBRC 107627.</title>
        <authorList>
            <person name="Hosoyama A."/>
            <person name="Uohara A."/>
            <person name="Ohji S."/>
            <person name="Ichikawa N."/>
        </authorList>
    </citation>
    <scope>NUCLEOTIDE SEQUENCE [LARGE SCALE GENOMIC DNA]</scope>
    <source>
        <strain evidence="2 3">NBRC 107627</strain>
    </source>
</reference>
<feature type="signal peptide" evidence="1">
    <location>
        <begin position="1"/>
        <end position="26"/>
    </location>
</feature>
<evidence type="ECO:0000313" key="3">
    <source>
        <dbReference type="Proteomes" id="UP000321103"/>
    </source>
</evidence>
<name>A0A512I956_9MICC</name>
<evidence type="ECO:0000313" key="2">
    <source>
        <dbReference type="EMBL" id="GEO94213.1"/>
    </source>
</evidence>